<feature type="compositionally biased region" description="Polar residues" evidence="1">
    <location>
        <begin position="95"/>
        <end position="104"/>
    </location>
</feature>
<reference evidence="2" key="2">
    <citation type="submission" date="2016-05" db="EMBL/GenBank/DDBJ databases">
        <title>Comparative analysis highlights variable genome content of wheat rusts and divergence of the mating loci.</title>
        <authorList>
            <person name="Cuomo C.A."/>
            <person name="Bakkeren G."/>
            <person name="Szabo L."/>
            <person name="Khalil H."/>
            <person name="Joly D."/>
            <person name="Goldberg J."/>
            <person name="Young S."/>
            <person name="Zeng Q."/>
            <person name="Fellers J."/>
        </authorList>
    </citation>
    <scope>NUCLEOTIDE SEQUENCE [LARGE SCALE GENOMIC DNA]</scope>
    <source>
        <strain evidence="2">1-1 BBBD Race 1</strain>
    </source>
</reference>
<keyword evidence="4" id="KW-1185">Reference proteome</keyword>
<reference evidence="3 4" key="3">
    <citation type="journal article" date="2017" name="G3 (Bethesda)">
        <title>Comparative analysis highlights variable genome content of wheat rusts and divergence of the mating loci.</title>
        <authorList>
            <person name="Cuomo C.A."/>
            <person name="Bakkeren G."/>
            <person name="Khalil H.B."/>
            <person name="Panwar V."/>
            <person name="Joly D."/>
            <person name="Linning R."/>
            <person name="Sakthikumar S."/>
            <person name="Song X."/>
            <person name="Adiconis X."/>
            <person name="Fan L."/>
            <person name="Goldberg J.M."/>
            <person name="Levin J.Z."/>
            <person name="Young S."/>
            <person name="Zeng Q."/>
            <person name="Anikster Y."/>
            <person name="Bruce M."/>
            <person name="Wang M."/>
            <person name="Yin C."/>
            <person name="McCallum B."/>
            <person name="Szabo L.J."/>
            <person name="Hulbert S."/>
            <person name="Chen X."/>
            <person name="Fellers J.P."/>
        </authorList>
    </citation>
    <scope>NUCLEOTIDE SEQUENCE</scope>
    <source>
        <strain evidence="4">Isolate 1-1 / race 1 (BBBD)</strain>
        <strain evidence="3">isolate 1-1 / race 1 (BBBD)</strain>
    </source>
</reference>
<dbReference type="Proteomes" id="UP000005240">
    <property type="component" value="Unassembled WGS sequence"/>
</dbReference>
<dbReference type="EMBL" id="ADAS02000064">
    <property type="protein sequence ID" value="OAV92414.1"/>
    <property type="molecule type" value="Genomic_DNA"/>
</dbReference>
<reference evidence="3" key="4">
    <citation type="submission" date="2025-05" db="UniProtKB">
        <authorList>
            <consortium name="EnsemblFungi"/>
        </authorList>
    </citation>
    <scope>IDENTIFICATION</scope>
    <source>
        <strain evidence="3">isolate 1-1 / race 1 (BBBD)</strain>
    </source>
</reference>
<evidence type="ECO:0000313" key="3">
    <source>
        <dbReference type="EnsemblFungi" id="PTTG_27639-t43_1-p1"/>
    </source>
</evidence>
<dbReference type="VEuPathDB" id="FungiDB:PTTG_27639"/>
<feature type="compositionally biased region" description="Basic residues" evidence="1">
    <location>
        <begin position="105"/>
        <end position="114"/>
    </location>
</feature>
<dbReference type="AlphaFoldDB" id="A0A180GIQ2"/>
<feature type="region of interest" description="Disordered" evidence="1">
    <location>
        <begin position="94"/>
        <end position="114"/>
    </location>
</feature>
<evidence type="ECO:0000256" key="1">
    <source>
        <dbReference type="SAM" id="MobiDB-lite"/>
    </source>
</evidence>
<organism evidence="2">
    <name type="scientific">Puccinia triticina (isolate 1-1 / race 1 (BBBD))</name>
    <name type="common">Brown leaf rust fungus</name>
    <dbReference type="NCBI Taxonomy" id="630390"/>
    <lineage>
        <taxon>Eukaryota</taxon>
        <taxon>Fungi</taxon>
        <taxon>Dikarya</taxon>
        <taxon>Basidiomycota</taxon>
        <taxon>Pucciniomycotina</taxon>
        <taxon>Pucciniomycetes</taxon>
        <taxon>Pucciniales</taxon>
        <taxon>Pucciniaceae</taxon>
        <taxon>Puccinia</taxon>
    </lineage>
</organism>
<gene>
    <name evidence="2" type="ORF">PTTG_27639</name>
</gene>
<sequence length="132" mass="14256">PPSRSPRPVVTVTAGRPLFCPLGPCNSAIAFFAWVPFQLGCLFHPRGASVPPEDTSSSNLHGRQLFQFTWHRPSHPLSLPRLDPSALVQPAATIIPNSTGPTTRSPHHAPLPRRSIKVNKLNTASSSINLDS</sequence>
<evidence type="ECO:0000313" key="2">
    <source>
        <dbReference type="EMBL" id="OAV92414.1"/>
    </source>
</evidence>
<accession>A0A180GIQ2</accession>
<feature type="non-terminal residue" evidence="2">
    <location>
        <position position="1"/>
    </location>
</feature>
<dbReference type="EnsemblFungi" id="PTTG_27639-t43_1">
    <property type="protein sequence ID" value="PTTG_27639-t43_1-p1"/>
    <property type="gene ID" value="PTTG_27639"/>
</dbReference>
<reference evidence="2" key="1">
    <citation type="submission" date="2009-11" db="EMBL/GenBank/DDBJ databases">
        <authorList>
            <consortium name="The Broad Institute Genome Sequencing Platform"/>
            <person name="Ward D."/>
            <person name="Feldgarden M."/>
            <person name="Earl A."/>
            <person name="Young S.K."/>
            <person name="Zeng Q."/>
            <person name="Koehrsen M."/>
            <person name="Alvarado L."/>
            <person name="Berlin A."/>
            <person name="Bochicchio J."/>
            <person name="Borenstein D."/>
            <person name="Chapman S.B."/>
            <person name="Chen Z."/>
            <person name="Engels R."/>
            <person name="Freedman E."/>
            <person name="Gellesch M."/>
            <person name="Goldberg J."/>
            <person name="Griggs A."/>
            <person name="Gujja S."/>
            <person name="Heilman E."/>
            <person name="Heiman D."/>
            <person name="Hepburn T."/>
            <person name="Howarth C."/>
            <person name="Jen D."/>
            <person name="Larson L."/>
            <person name="Lewis B."/>
            <person name="Mehta T."/>
            <person name="Park D."/>
            <person name="Pearson M."/>
            <person name="Roberts A."/>
            <person name="Saif S."/>
            <person name="Shea T."/>
            <person name="Shenoy N."/>
            <person name="Sisk P."/>
            <person name="Stolte C."/>
            <person name="Sykes S."/>
            <person name="Thomson T."/>
            <person name="Walk T."/>
            <person name="White J."/>
            <person name="Yandava C."/>
            <person name="Izard J."/>
            <person name="Baranova O.V."/>
            <person name="Blanton J.M."/>
            <person name="Tanner A.C."/>
            <person name="Dewhirst F.E."/>
            <person name="Haas B."/>
            <person name="Nusbaum C."/>
            <person name="Birren B."/>
        </authorList>
    </citation>
    <scope>NUCLEOTIDE SEQUENCE [LARGE SCALE GENOMIC DNA]</scope>
    <source>
        <strain evidence="2">1-1 BBBD Race 1</strain>
    </source>
</reference>
<proteinExistence type="predicted"/>
<evidence type="ECO:0000313" key="4">
    <source>
        <dbReference type="Proteomes" id="UP000005240"/>
    </source>
</evidence>
<protein>
    <submittedName>
        <fullName evidence="2 3">Uncharacterized protein</fullName>
    </submittedName>
</protein>
<name>A0A180GIQ2_PUCT1</name>